<dbReference type="EMBL" id="SZQA01000033">
    <property type="protein sequence ID" value="TKK84611.1"/>
    <property type="molecule type" value="Genomic_DNA"/>
</dbReference>
<name>A0A4U3M727_9ACTN</name>
<dbReference type="RefSeq" id="WP_137250195.1">
    <property type="nucleotide sequence ID" value="NZ_SZQA01000033.1"/>
</dbReference>
<evidence type="ECO:0000313" key="1">
    <source>
        <dbReference type="EMBL" id="TKK84611.1"/>
    </source>
</evidence>
<comment type="caution">
    <text evidence="1">The sequence shown here is derived from an EMBL/GenBank/DDBJ whole genome shotgun (WGS) entry which is preliminary data.</text>
</comment>
<proteinExistence type="predicted"/>
<sequence length="216" mass="25774">MMFNLEEETGYRCAVDGRDFYTEEMRLLLKVRFRISVPLKNPEMFDYLNGTVFLCGPCRRDFEHIIAPHIIKEREHTCREPEGEQANECEANGHQEYTEYEVLWIEVCEFDTDVNGNPKSIYEVAAEDMTRDCGWPLTDGYDWFSWEPYQEYRTSADTCYTQDKAFLRGQWPDGDHYEAHGRIRDVFDRWETKRRTEWDDYQARTAAHQARMKTNA</sequence>
<dbReference type="AlphaFoldDB" id="A0A4U3M727"/>
<evidence type="ECO:0000313" key="2">
    <source>
        <dbReference type="Proteomes" id="UP000308705"/>
    </source>
</evidence>
<reference evidence="1 2" key="1">
    <citation type="submission" date="2019-04" db="EMBL/GenBank/DDBJ databases">
        <title>Herbidospora sp. NEAU-GS14.nov., a novel actinomycete isolated from soil.</title>
        <authorList>
            <person name="Han L."/>
        </authorList>
    </citation>
    <scope>NUCLEOTIDE SEQUENCE [LARGE SCALE GENOMIC DNA]</scope>
    <source>
        <strain evidence="1 2">NEAU-GS14</strain>
    </source>
</reference>
<gene>
    <name evidence="1" type="ORF">FDA94_28700</name>
</gene>
<dbReference type="Proteomes" id="UP000308705">
    <property type="component" value="Unassembled WGS sequence"/>
</dbReference>
<accession>A0A4U3M727</accession>
<protein>
    <submittedName>
        <fullName evidence="1">Uncharacterized protein</fullName>
    </submittedName>
</protein>
<organism evidence="1 2">
    <name type="scientific">Herbidospora galbida</name>
    <dbReference type="NCBI Taxonomy" id="2575442"/>
    <lineage>
        <taxon>Bacteria</taxon>
        <taxon>Bacillati</taxon>
        <taxon>Actinomycetota</taxon>
        <taxon>Actinomycetes</taxon>
        <taxon>Streptosporangiales</taxon>
        <taxon>Streptosporangiaceae</taxon>
        <taxon>Herbidospora</taxon>
    </lineage>
</organism>
<keyword evidence="2" id="KW-1185">Reference proteome</keyword>